<reference evidence="2 3" key="1">
    <citation type="submission" date="2020-04" db="EMBL/GenBank/DDBJ databases">
        <title>Usitatibacter rugosus gen. nov., sp. nov. and Usitatibacter palustris sp. nov., novel members of Usitatibacteraceae fam. nov. within the order Nitrosomonadales isolated from soil.</title>
        <authorList>
            <person name="Huber K.J."/>
            <person name="Neumann-Schaal M."/>
            <person name="Geppert A."/>
            <person name="Luckner M."/>
            <person name="Wanner G."/>
            <person name="Overmann J."/>
        </authorList>
    </citation>
    <scope>NUCLEOTIDE SEQUENCE [LARGE SCALE GENOMIC DNA]</scope>
    <source>
        <strain evidence="2 3">0125_3</strain>
    </source>
</reference>
<dbReference type="EMBL" id="CP053069">
    <property type="protein sequence ID" value="QJR09716.1"/>
    <property type="molecule type" value="Genomic_DNA"/>
</dbReference>
<sequence length="454" mass="50433">MNFTSRKAALLLTAGCAIAFPAAAELSAADLAKLGTTLTPLGGEKAGNAAGTIPAWDGGITKPIAGFVPGKQYVNPFPTDKPLFTITGKDADKYKDQLTAGAMAMLKKYPDYKMVVYQTRRTASNPEGVYKETKDCAAKAKLAAGGNGVANCNGGTPFPIPKDGNEAIWNALLRYRGDTFAMNWSQAAVTRTGDYALVKFEYEYDYSYGNLQKASAQRENNKVLNYVQNTTAPPRLAGQILLVHETVDQSKDPRSAWTYNPGQRRVRLAPNVAYDNPGTAADGLRTNDDFGMYNGATDRYNWKLVGKKEMYIPYNSYALSDPKLKYTDILKPGHVNQDLARYELHRVWVVEATLKPGTSHIYSKRVFYLDEDSWQISAVDKYDGRGDLWRYAEQHSEIWYDIPTLFGTLEIHNDLQSGRYIAMGLRSEETKIYEPIKRSPADYSPNSLRAIGTR</sequence>
<keyword evidence="3" id="KW-1185">Reference proteome</keyword>
<organism evidence="2 3">
    <name type="scientific">Usitatibacter rugosus</name>
    <dbReference type="NCBI Taxonomy" id="2732067"/>
    <lineage>
        <taxon>Bacteria</taxon>
        <taxon>Pseudomonadati</taxon>
        <taxon>Pseudomonadota</taxon>
        <taxon>Betaproteobacteria</taxon>
        <taxon>Nitrosomonadales</taxon>
        <taxon>Usitatibacteraceae</taxon>
        <taxon>Usitatibacter</taxon>
    </lineage>
</organism>
<evidence type="ECO:0000313" key="2">
    <source>
        <dbReference type="EMBL" id="QJR09716.1"/>
    </source>
</evidence>
<keyword evidence="1" id="KW-0732">Signal</keyword>
<dbReference type="AlphaFoldDB" id="A0A6M4GRL5"/>
<dbReference type="RefSeq" id="WP_171089658.1">
    <property type="nucleotide sequence ID" value="NZ_CP053069.1"/>
</dbReference>
<feature type="chain" id="PRO_5026746754" description="DUF1329 domain-containing protein" evidence="1">
    <location>
        <begin position="25"/>
        <end position="454"/>
    </location>
</feature>
<evidence type="ECO:0000256" key="1">
    <source>
        <dbReference type="SAM" id="SignalP"/>
    </source>
</evidence>
<accession>A0A6M4GRL5</accession>
<dbReference type="Pfam" id="PF07044">
    <property type="entry name" value="DUF1329"/>
    <property type="match status" value="1"/>
</dbReference>
<name>A0A6M4GRL5_9PROT</name>
<proteinExistence type="predicted"/>
<dbReference type="Proteomes" id="UP000501534">
    <property type="component" value="Chromosome"/>
</dbReference>
<evidence type="ECO:0008006" key="4">
    <source>
        <dbReference type="Google" id="ProtNLM"/>
    </source>
</evidence>
<gene>
    <name evidence="2" type="ORF">DSM104443_00766</name>
</gene>
<feature type="signal peptide" evidence="1">
    <location>
        <begin position="1"/>
        <end position="24"/>
    </location>
</feature>
<dbReference type="CDD" id="cd16329">
    <property type="entry name" value="LolA_like"/>
    <property type="match status" value="1"/>
</dbReference>
<dbReference type="KEGG" id="uru:DSM104443_00766"/>
<protein>
    <recommendedName>
        <fullName evidence="4">DUF1329 domain-containing protein</fullName>
    </recommendedName>
</protein>
<dbReference type="InterPro" id="IPR010752">
    <property type="entry name" value="DUF1329"/>
</dbReference>
<evidence type="ECO:0000313" key="3">
    <source>
        <dbReference type="Proteomes" id="UP000501534"/>
    </source>
</evidence>
<dbReference type="Gene3D" id="2.50.20.10">
    <property type="entry name" value="Lipoprotein localisation LolA/LolB/LppX"/>
    <property type="match status" value="1"/>
</dbReference>